<evidence type="ECO:0000313" key="2">
    <source>
        <dbReference type="EMBL" id="KAA1072292.1"/>
    </source>
</evidence>
<sequence>MYLNEVEEVLDVIDPVEFRRVATPLFKQLSRCVNSQHFQVAERALYYWNNEYIVNLISDNVHVILPLVFDALYTNSKMHWSRLLFMNMNPVLFEQCTDQYRETRQREQERMIQKEKAWNEVRDTAIANQGNVGQIPASVLAPIPPTTQMIDMSVFDDDLIHGLQGDFPGQPPSNNPTGPPPAAPQQQQDGAVGFPSFSDPEHRSSDDFAALQQHQSTAFC</sequence>
<dbReference type="Proteomes" id="UP000324748">
    <property type="component" value="Unassembled WGS sequence"/>
</dbReference>
<dbReference type="Gene3D" id="1.25.10.10">
    <property type="entry name" value="Leucine-rich Repeat Variant"/>
    <property type="match status" value="1"/>
</dbReference>
<dbReference type="Pfam" id="PF01603">
    <property type="entry name" value="B56"/>
    <property type="match status" value="1"/>
</dbReference>
<gene>
    <name evidence="2" type="ORF">PGT21_031949</name>
</gene>
<dbReference type="InterPro" id="IPR016024">
    <property type="entry name" value="ARM-type_fold"/>
</dbReference>
<dbReference type="GO" id="GO:0007165">
    <property type="term" value="P:signal transduction"/>
    <property type="evidence" value="ECO:0007669"/>
    <property type="project" value="InterPro"/>
</dbReference>
<dbReference type="OrthoDB" id="10264446at2759"/>
<accession>A0A5B0M6B6</accession>
<dbReference type="GO" id="GO:0019888">
    <property type="term" value="F:protein phosphatase regulator activity"/>
    <property type="evidence" value="ECO:0007669"/>
    <property type="project" value="InterPro"/>
</dbReference>
<organism evidence="2 3">
    <name type="scientific">Puccinia graminis f. sp. tritici</name>
    <dbReference type="NCBI Taxonomy" id="56615"/>
    <lineage>
        <taxon>Eukaryota</taxon>
        <taxon>Fungi</taxon>
        <taxon>Dikarya</taxon>
        <taxon>Basidiomycota</taxon>
        <taxon>Pucciniomycotina</taxon>
        <taxon>Pucciniomycetes</taxon>
        <taxon>Pucciniales</taxon>
        <taxon>Pucciniaceae</taxon>
        <taxon>Puccinia</taxon>
    </lineage>
</organism>
<dbReference type="AlphaFoldDB" id="A0A5B0M6B6"/>
<dbReference type="PANTHER" id="PTHR10257:SF3">
    <property type="entry name" value="SERINE_THREONINE-PROTEIN PHOSPHATASE 2A 56 KDA REGULATORY SUBUNIT GAMMA ISOFORM"/>
    <property type="match status" value="1"/>
</dbReference>
<protein>
    <recommendedName>
        <fullName evidence="4">Serine/threonine-protein phosphatase 2A 56 kDa regulatory subunit</fullName>
    </recommendedName>
</protein>
<evidence type="ECO:0008006" key="4">
    <source>
        <dbReference type="Google" id="ProtNLM"/>
    </source>
</evidence>
<dbReference type="InterPro" id="IPR002554">
    <property type="entry name" value="PP2A_B56"/>
</dbReference>
<dbReference type="EMBL" id="VSWC01000170">
    <property type="protein sequence ID" value="KAA1072292.1"/>
    <property type="molecule type" value="Genomic_DNA"/>
</dbReference>
<dbReference type="SUPFAM" id="SSF48371">
    <property type="entry name" value="ARM repeat"/>
    <property type="match status" value="1"/>
</dbReference>
<proteinExistence type="predicted"/>
<evidence type="ECO:0000256" key="1">
    <source>
        <dbReference type="SAM" id="MobiDB-lite"/>
    </source>
</evidence>
<name>A0A5B0M6B6_PUCGR</name>
<dbReference type="PANTHER" id="PTHR10257">
    <property type="entry name" value="SERINE/THREONINE PROTEIN PHOSPHATASE 2A PP2A REGULATORY SUBUNIT B"/>
    <property type="match status" value="1"/>
</dbReference>
<feature type="region of interest" description="Disordered" evidence="1">
    <location>
        <begin position="161"/>
        <end position="220"/>
    </location>
</feature>
<keyword evidence="3" id="KW-1185">Reference proteome</keyword>
<comment type="caution">
    <text evidence="2">The sequence shown here is derived from an EMBL/GenBank/DDBJ whole genome shotgun (WGS) entry which is preliminary data.</text>
</comment>
<evidence type="ECO:0000313" key="3">
    <source>
        <dbReference type="Proteomes" id="UP000324748"/>
    </source>
</evidence>
<dbReference type="InterPro" id="IPR011989">
    <property type="entry name" value="ARM-like"/>
</dbReference>
<reference evidence="2 3" key="1">
    <citation type="submission" date="2019-05" db="EMBL/GenBank/DDBJ databases">
        <title>Emergence of the Ug99 lineage of the wheat stem rust pathogen through somatic hybridization.</title>
        <authorList>
            <person name="Li F."/>
            <person name="Upadhyaya N.M."/>
            <person name="Sperschneider J."/>
            <person name="Matny O."/>
            <person name="Nguyen-Phuc H."/>
            <person name="Mago R."/>
            <person name="Raley C."/>
            <person name="Miller M.E."/>
            <person name="Silverstein K.A.T."/>
            <person name="Henningsen E."/>
            <person name="Hirsch C.D."/>
            <person name="Visser B."/>
            <person name="Pretorius Z.A."/>
            <person name="Steffenson B.J."/>
            <person name="Schwessinger B."/>
            <person name="Dodds P.N."/>
            <person name="Figueroa M."/>
        </authorList>
    </citation>
    <scope>NUCLEOTIDE SEQUENCE [LARGE SCALE GENOMIC DNA]</scope>
    <source>
        <strain evidence="2">21-0</strain>
    </source>
</reference>
<dbReference type="GO" id="GO:0000159">
    <property type="term" value="C:protein phosphatase type 2A complex"/>
    <property type="evidence" value="ECO:0007669"/>
    <property type="project" value="InterPro"/>
</dbReference>
<feature type="compositionally biased region" description="Pro residues" evidence="1">
    <location>
        <begin position="169"/>
        <end position="183"/>
    </location>
</feature>